<dbReference type="NCBIfam" id="TIGR03943">
    <property type="entry name" value="TIGR03943 family putative permease subunit"/>
    <property type="match status" value="1"/>
</dbReference>
<dbReference type="PANTHER" id="PTHR40047:SF1">
    <property type="entry name" value="UPF0703 PROTEIN YCGQ"/>
    <property type="match status" value="1"/>
</dbReference>
<keyword evidence="2" id="KW-1133">Transmembrane helix</keyword>
<sequence length="312" mass="31973">MSSSEKAPAYLGLGSVLAVALCTLWLALVGHLDLYINPRYDLFTVVLAAIAVPASVAGLVAVARGHGHAHDDDAHPGGGAPEQEHARGHAGPDAGETAHEHAGETGFGHAGETAYEHAGDAARAVRRRAPRAARITRGVLGGIAAAATVGVTVAMLVLPPTTLSARTAQQRSVDTPTLSNATGTQDVALLGSAGVDTSQYGVKDWAALIRQTTDTTALVGKPVELTGFVVPGADGSFTLTRFVISCCAVDAQPVGLGVVTEGASGDATPDADRWVRVTGKLAANPDQSADARIVIRAASVRVVDQPRDPYEY</sequence>
<name>A0ABT7TR71_9MICO</name>
<organism evidence="4 5">
    <name type="scientific">Curtobacterium caseinilyticum</name>
    <dbReference type="NCBI Taxonomy" id="3055137"/>
    <lineage>
        <taxon>Bacteria</taxon>
        <taxon>Bacillati</taxon>
        <taxon>Actinomycetota</taxon>
        <taxon>Actinomycetes</taxon>
        <taxon>Micrococcales</taxon>
        <taxon>Microbacteriaceae</taxon>
        <taxon>Curtobacterium</taxon>
    </lineage>
</organism>
<dbReference type="Proteomes" id="UP001236404">
    <property type="component" value="Unassembled WGS sequence"/>
</dbReference>
<dbReference type="PANTHER" id="PTHR40047">
    <property type="entry name" value="UPF0703 PROTEIN YCGQ"/>
    <property type="match status" value="1"/>
</dbReference>
<gene>
    <name evidence="4" type="ORF">QUG93_10375</name>
</gene>
<evidence type="ECO:0000259" key="3">
    <source>
        <dbReference type="Pfam" id="PF21537"/>
    </source>
</evidence>
<dbReference type="EMBL" id="JAUCMN010000006">
    <property type="protein sequence ID" value="MDM7892092.1"/>
    <property type="molecule type" value="Genomic_DNA"/>
</dbReference>
<protein>
    <submittedName>
        <fullName evidence="4">TIGR03943 family protein</fullName>
    </submittedName>
</protein>
<dbReference type="InterPro" id="IPR048447">
    <property type="entry name" value="DUF1980_C"/>
</dbReference>
<dbReference type="Pfam" id="PF21537">
    <property type="entry name" value="DUF1980_C"/>
    <property type="match status" value="1"/>
</dbReference>
<evidence type="ECO:0000256" key="2">
    <source>
        <dbReference type="SAM" id="Phobius"/>
    </source>
</evidence>
<feature type="domain" description="DUF1980" evidence="3">
    <location>
        <begin position="214"/>
        <end position="312"/>
    </location>
</feature>
<reference evidence="4 5" key="1">
    <citation type="submission" date="2023-06" db="EMBL/GenBank/DDBJ databases">
        <authorList>
            <person name="Feng G."/>
            <person name="Li J."/>
            <person name="Zhu H."/>
        </authorList>
    </citation>
    <scope>NUCLEOTIDE SEQUENCE [LARGE SCALE GENOMIC DNA]</scope>
    <source>
        <strain evidence="4 5">RHCKG28</strain>
    </source>
</reference>
<proteinExistence type="predicted"/>
<keyword evidence="2" id="KW-0812">Transmembrane</keyword>
<keyword evidence="2" id="KW-0472">Membrane</keyword>
<dbReference type="InterPro" id="IPR015402">
    <property type="entry name" value="DUF1980"/>
</dbReference>
<evidence type="ECO:0000256" key="1">
    <source>
        <dbReference type="SAM" id="MobiDB-lite"/>
    </source>
</evidence>
<keyword evidence="5" id="KW-1185">Reference proteome</keyword>
<feature type="region of interest" description="Disordered" evidence="1">
    <location>
        <begin position="67"/>
        <end position="110"/>
    </location>
</feature>
<evidence type="ECO:0000313" key="4">
    <source>
        <dbReference type="EMBL" id="MDM7892092.1"/>
    </source>
</evidence>
<feature type="transmembrane region" description="Helical" evidence="2">
    <location>
        <begin position="135"/>
        <end position="158"/>
    </location>
</feature>
<accession>A0ABT7TR71</accession>
<dbReference type="InterPro" id="IPR052955">
    <property type="entry name" value="UPF0703_membrane_permease"/>
</dbReference>
<comment type="caution">
    <text evidence="4">The sequence shown here is derived from an EMBL/GenBank/DDBJ whole genome shotgun (WGS) entry which is preliminary data.</text>
</comment>
<evidence type="ECO:0000313" key="5">
    <source>
        <dbReference type="Proteomes" id="UP001236404"/>
    </source>
</evidence>
<feature type="transmembrane region" description="Helical" evidence="2">
    <location>
        <begin position="7"/>
        <end position="30"/>
    </location>
</feature>
<feature type="transmembrane region" description="Helical" evidence="2">
    <location>
        <begin position="42"/>
        <end position="63"/>
    </location>
</feature>
<dbReference type="RefSeq" id="WP_289473825.1">
    <property type="nucleotide sequence ID" value="NZ_JAUCMN010000006.1"/>
</dbReference>